<feature type="transmembrane region" description="Helical" evidence="1">
    <location>
        <begin position="140"/>
        <end position="158"/>
    </location>
</feature>
<organism evidence="2 3">
    <name type="scientific">Christensenella hongkongensis</name>
    <dbReference type="NCBI Taxonomy" id="270498"/>
    <lineage>
        <taxon>Bacteria</taxon>
        <taxon>Bacillati</taxon>
        <taxon>Bacillota</taxon>
        <taxon>Clostridia</taxon>
        <taxon>Christensenellales</taxon>
        <taxon>Christensenellaceae</taxon>
        <taxon>Christensenella</taxon>
    </lineage>
</organism>
<keyword evidence="1" id="KW-0472">Membrane</keyword>
<feature type="transmembrane region" description="Helical" evidence="1">
    <location>
        <begin position="204"/>
        <end position="224"/>
    </location>
</feature>
<gene>
    <name evidence="2" type="ORF">CHK_0369</name>
</gene>
<name>A0A0M2NPG8_9FIRM</name>
<keyword evidence="1" id="KW-0812">Transmembrane</keyword>
<keyword evidence="3" id="KW-1185">Reference proteome</keyword>
<feature type="transmembrane region" description="Helical" evidence="1">
    <location>
        <begin position="38"/>
        <end position="56"/>
    </location>
</feature>
<protein>
    <recommendedName>
        <fullName evidence="4">YhhN-like protein</fullName>
    </recommendedName>
</protein>
<proteinExistence type="predicted"/>
<keyword evidence="1" id="KW-1133">Transmembrane helix</keyword>
<reference evidence="2 3" key="1">
    <citation type="submission" date="2015-04" db="EMBL/GenBank/DDBJ databases">
        <title>Draft genome sequence of bacteremic isolate Catabacter hongkongensis type strain HKU16T.</title>
        <authorList>
            <person name="Lau S.K."/>
            <person name="Teng J.L."/>
            <person name="Huang Y."/>
            <person name="Curreem S.O."/>
            <person name="Tsui S.K."/>
            <person name="Woo P.C."/>
        </authorList>
    </citation>
    <scope>NUCLEOTIDE SEQUENCE [LARGE SCALE GENOMIC DNA]</scope>
    <source>
        <strain evidence="2 3">HKU16</strain>
    </source>
</reference>
<dbReference type="Proteomes" id="UP000034076">
    <property type="component" value="Unassembled WGS sequence"/>
</dbReference>
<sequence>MLTMSRLYKNKKIVALLFCLIAVYTGMLVTDSVSEREPAALTFKYLGDIFCLLIVLASWRHAYSKADITLLLTGFFFVLGADALFLFARQLDLGIICFGFAHLVFMRRYQKKPSPLWPILLLAVSAFYAIGMLIGLQLPYIYILSVVYAALLFMDAHSGFRSALPTPNKTLVKVGMTFFILNDANNALMYLGAPGSVLNEITSYFVWVFYLPALVLLALSAYGYQDKNAGEERLYRV</sequence>
<evidence type="ECO:0000313" key="2">
    <source>
        <dbReference type="EMBL" id="KKI52100.1"/>
    </source>
</evidence>
<comment type="caution">
    <text evidence="2">The sequence shown here is derived from an EMBL/GenBank/DDBJ whole genome shotgun (WGS) entry which is preliminary data.</text>
</comment>
<feature type="transmembrane region" description="Helical" evidence="1">
    <location>
        <begin position="68"/>
        <end position="87"/>
    </location>
</feature>
<evidence type="ECO:0008006" key="4">
    <source>
        <dbReference type="Google" id="ProtNLM"/>
    </source>
</evidence>
<accession>A0A0M2NPG8</accession>
<dbReference type="EMBL" id="LAYJ01000039">
    <property type="protein sequence ID" value="KKI52100.1"/>
    <property type="molecule type" value="Genomic_DNA"/>
</dbReference>
<feature type="transmembrane region" description="Helical" evidence="1">
    <location>
        <begin position="116"/>
        <end position="134"/>
    </location>
</feature>
<dbReference type="AlphaFoldDB" id="A0A0M2NPG8"/>
<evidence type="ECO:0000256" key="1">
    <source>
        <dbReference type="SAM" id="Phobius"/>
    </source>
</evidence>
<evidence type="ECO:0000313" key="3">
    <source>
        <dbReference type="Proteomes" id="UP000034076"/>
    </source>
</evidence>
<dbReference type="GO" id="GO:0016020">
    <property type="term" value="C:membrane"/>
    <property type="evidence" value="ECO:0007669"/>
    <property type="project" value="UniProtKB-SubCell"/>
</dbReference>